<comment type="caution">
    <text evidence="7">The sequence shown here is derived from an EMBL/GenBank/DDBJ whole genome shotgun (WGS) entry which is preliminary data.</text>
</comment>
<dbReference type="Proteomes" id="UP000177925">
    <property type="component" value="Unassembled WGS sequence"/>
</dbReference>
<evidence type="ECO:0000256" key="3">
    <source>
        <dbReference type="ARBA" id="ARBA00022692"/>
    </source>
</evidence>
<keyword evidence="4 6" id="KW-1133">Transmembrane helix</keyword>
<accession>A0A1F6TIF6</accession>
<dbReference type="InterPro" id="IPR006696">
    <property type="entry name" value="DUF423"/>
</dbReference>
<feature type="transmembrane region" description="Helical" evidence="6">
    <location>
        <begin position="76"/>
        <end position="94"/>
    </location>
</feature>
<evidence type="ECO:0000256" key="6">
    <source>
        <dbReference type="SAM" id="Phobius"/>
    </source>
</evidence>
<evidence type="ECO:0000313" key="8">
    <source>
        <dbReference type="Proteomes" id="UP000177925"/>
    </source>
</evidence>
<evidence type="ECO:0000256" key="4">
    <source>
        <dbReference type="ARBA" id="ARBA00022989"/>
    </source>
</evidence>
<name>A0A1F6TIF6_9PROT</name>
<comment type="similarity">
    <text evidence="2">Belongs to the UPF0382 family.</text>
</comment>
<keyword evidence="3 6" id="KW-0812">Transmembrane</keyword>
<dbReference type="PANTHER" id="PTHR43461">
    <property type="entry name" value="TRANSMEMBRANE PROTEIN 256"/>
    <property type="match status" value="1"/>
</dbReference>
<evidence type="ECO:0000256" key="5">
    <source>
        <dbReference type="ARBA" id="ARBA00023136"/>
    </source>
</evidence>
<evidence type="ECO:0000256" key="1">
    <source>
        <dbReference type="ARBA" id="ARBA00004141"/>
    </source>
</evidence>
<dbReference type="PANTHER" id="PTHR43461:SF1">
    <property type="entry name" value="TRANSMEMBRANE PROTEIN 256"/>
    <property type="match status" value="1"/>
</dbReference>
<gene>
    <name evidence="7" type="ORF">A2150_03230</name>
</gene>
<sequence>MPQTAKLFLTIGGLNAALTVLLGAFGAHALKARLSTEMLAVYQTGVQYHFYHALGLVLVGLAAMHRPASSHLKWSGGLMLAGIVLFCGSLYGLSVGELRWLGPVTPFGGTAFIAAWVAFVIAVLKS</sequence>
<feature type="transmembrane region" description="Helical" evidence="6">
    <location>
        <begin position="7"/>
        <end position="28"/>
    </location>
</feature>
<dbReference type="STRING" id="1817758.A2150_03230"/>
<comment type="subcellular location">
    <subcellularLocation>
        <location evidence="1">Membrane</location>
        <topology evidence="1">Multi-pass membrane protein</topology>
    </subcellularLocation>
</comment>
<dbReference type="EMBL" id="MFSS01000008">
    <property type="protein sequence ID" value="OGI44891.1"/>
    <property type="molecule type" value="Genomic_DNA"/>
</dbReference>
<evidence type="ECO:0000313" key="7">
    <source>
        <dbReference type="EMBL" id="OGI44891.1"/>
    </source>
</evidence>
<keyword evidence="5 6" id="KW-0472">Membrane</keyword>
<dbReference type="GO" id="GO:0005886">
    <property type="term" value="C:plasma membrane"/>
    <property type="evidence" value="ECO:0007669"/>
    <property type="project" value="TreeGrafter"/>
</dbReference>
<feature type="transmembrane region" description="Helical" evidence="6">
    <location>
        <begin position="48"/>
        <end position="64"/>
    </location>
</feature>
<proteinExistence type="inferred from homology"/>
<protein>
    <recommendedName>
        <fullName evidence="9">DUF423 domain-containing protein</fullName>
    </recommendedName>
</protein>
<organism evidence="7 8">
    <name type="scientific">Candidatus Muproteobacteria bacterium RBG_16_64_11</name>
    <dbReference type="NCBI Taxonomy" id="1817758"/>
    <lineage>
        <taxon>Bacteria</taxon>
        <taxon>Pseudomonadati</taxon>
        <taxon>Pseudomonadota</taxon>
        <taxon>Candidatus Muproteobacteria</taxon>
    </lineage>
</organism>
<reference evidence="7 8" key="1">
    <citation type="journal article" date="2016" name="Nat. Commun.">
        <title>Thousands of microbial genomes shed light on interconnected biogeochemical processes in an aquifer system.</title>
        <authorList>
            <person name="Anantharaman K."/>
            <person name="Brown C.T."/>
            <person name="Hug L.A."/>
            <person name="Sharon I."/>
            <person name="Castelle C.J."/>
            <person name="Probst A.J."/>
            <person name="Thomas B.C."/>
            <person name="Singh A."/>
            <person name="Wilkins M.J."/>
            <person name="Karaoz U."/>
            <person name="Brodie E.L."/>
            <person name="Williams K.H."/>
            <person name="Hubbard S.S."/>
            <person name="Banfield J.F."/>
        </authorList>
    </citation>
    <scope>NUCLEOTIDE SEQUENCE [LARGE SCALE GENOMIC DNA]</scope>
</reference>
<evidence type="ECO:0008006" key="9">
    <source>
        <dbReference type="Google" id="ProtNLM"/>
    </source>
</evidence>
<dbReference type="AlphaFoldDB" id="A0A1F6TIF6"/>
<dbReference type="Pfam" id="PF04241">
    <property type="entry name" value="DUF423"/>
    <property type="match status" value="1"/>
</dbReference>
<evidence type="ECO:0000256" key="2">
    <source>
        <dbReference type="ARBA" id="ARBA00009694"/>
    </source>
</evidence>
<feature type="transmembrane region" description="Helical" evidence="6">
    <location>
        <begin position="100"/>
        <end position="124"/>
    </location>
</feature>